<evidence type="ECO:0000256" key="1">
    <source>
        <dbReference type="SAM" id="Phobius"/>
    </source>
</evidence>
<gene>
    <name evidence="2" type="ORF">hbim_00602</name>
</gene>
<keyword evidence="1" id="KW-1133">Transmembrane helix</keyword>
<dbReference type="Proteomes" id="UP001241092">
    <property type="component" value="Chromosome"/>
</dbReference>
<evidence type="ECO:0000313" key="3">
    <source>
        <dbReference type="Proteomes" id="UP001241092"/>
    </source>
</evidence>
<sequence>MPPSWAMTWKSGSGHAVFASVPETLSAVAGAGSRDEETRMLRFGFHIIGAVLVIMIAGATITIAFS</sequence>
<keyword evidence="1" id="KW-0472">Membrane</keyword>
<keyword evidence="1" id="KW-0812">Transmembrane</keyword>
<accession>A0AAI8TQI1</accession>
<reference evidence="2" key="1">
    <citation type="submission" date="2023-03" db="EMBL/GenBank/DDBJ databases">
        <title>Draft genome sequence of a Mycolicibacterium mageritense strain H4_3_1 isolated from a hybrid biological-inorganic system reactor.</title>
        <authorList>
            <person name="Feng X."/>
            <person name="Kazama D."/>
            <person name="Sato K."/>
            <person name="Kobayashi H."/>
        </authorList>
    </citation>
    <scope>NUCLEOTIDE SEQUENCE</scope>
    <source>
        <strain evidence="2">H4_3_1</strain>
    </source>
</reference>
<protein>
    <submittedName>
        <fullName evidence="2">Uncharacterized protein</fullName>
    </submittedName>
</protein>
<dbReference type="AlphaFoldDB" id="A0AAI8TQI1"/>
<name>A0AAI8TQI1_MYCME</name>
<evidence type="ECO:0000313" key="2">
    <source>
        <dbReference type="EMBL" id="BDY26687.1"/>
    </source>
</evidence>
<proteinExistence type="predicted"/>
<dbReference type="EMBL" id="AP027452">
    <property type="protein sequence ID" value="BDY26687.1"/>
    <property type="molecule type" value="Genomic_DNA"/>
</dbReference>
<organism evidence="2 3">
    <name type="scientific">Mycolicibacterium mageritense</name>
    <name type="common">Mycobacterium mageritense</name>
    <dbReference type="NCBI Taxonomy" id="53462"/>
    <lineage>
        <taxon>Bacteria</taxon>
        <taxon>Bacillati</taxon>
        <taxon>Actinomycetota</taxon>
        <taxon>Actinomycetes</taxon>
        <taxon>Mycobacteriales</taxon>
        <taxon>Mycobacteriaceae</taxon>
        <taxon>Mycolicibacterium</taxon>
    </lineage>
</organism>
<feature type="transmembrane region" description="Helical" evidence="1">
    <location>
        <begin position="43"/>
        <end position="65"/>
    </location>
</feature>